<dbReference type="SMART" id="SM00906">
    <property type="entry name" value="Fungal_trans"/>
    <property type="match status" value="1"/>
</dbReference>
<keyword evidence="3" id="KW-0805">Transcription regulation</keyword>
<evidence type="ECO:0000256" key="4">
    <source>
        <dbReference type="ARBA" id="ARBA00023125"/>
    </source>
</evidence>
<evidence type="ECO:0000256" key="3">
    <source>
        <dbReference type="ARBA" id="ARBA00023015"/>
    </source>
</evidence>
<protein>
    <recommendedName>
        <fullName evidence="8">Zn(2)-C6 fungal-type domain-containing protein</fullName>
    </recommendedName>
</protein>
<feature type="region of interest" description="Disordered" evidence="7">
    <location>
        <begin position="930"/>
        <end position="994"/>
    </location>
</feature>
<dbReference type="InterPro" id="IPR036864">
    <property type="entry name" value="Zn2-C6_fun-type_DNA-bd_sf"/>
</dbReference>
<feature type="compositionally biased region" description="Polar residues" evidence="7">
    <location>
        <begin position="307"/>
        <end position="318"/>
    </location>
</feature>
<dbReference type="AlphaFoldDB" id="A0A4Y7TKB2"/>
<feature type="compositionally biased region" description="Low complexity" evidence="7">
    <location>
        <begin position="968"/>
        <end position="980"/>
    </location>
</feature>
<feature type="compositionally biased region" description="Polar residues" evidence="7">
    <location>
        <begin position="123"/>
        <end position="133"/>
    </location>
</feature>
<evidence type="ECO:0000313" key="10">
    <source>
        <dbReference type="Proteomes" id="UP000298030"/>
    </source>
</evidence>
<feature type="compositionally biased region" description="Polar residues" evidence="7">
    <location>
        <begin position="60"/>
        <end position="86"/>
    </location>
</feature>
<feature type="compositionally biased region" description="Low complexity" evidence="7">
    <location>
        <begin position="87"/>
        <end position="108"/>
    </location>
</feature>
<feature type="region of interest" description="Disordered" evidence="7">
    <location>
        <begin position="427"/>
        <end position="461"/>
    </location>
</feature>
<evidence type="ECO:0000256" key="7">
    <source>
        <dbReference type="SAM" id="MobiDB-lite"/>
    </source>
</evidence>
<keyword evidence="6" id="KW-0539">Nucleus</keyword>
<evidence type="ECO:0000313" key="9">
    <source>
        <dbReference type="EMBL" id="TEB34637.1"/>
    </source>
</evidence>
<evidence type="ECO:0000256" key="6">
    <source>
        <dbReference type="ARBA" id="ARBA00023242"/>
    </source>
</evidence>
<feature type="compositionally biased region" description="Polar residues" evidence="7">
    <location>
        <begin position="176"/>
        <end position="193"/>
    </location>
</feature>
<feature type="domain" description="Zn(2)-C6 fungal-type" evidence="8">
    <location>
        <begin position="233"/>
        <end position="265"/>
    </location>
</feature>
<dbReference type="GO" id="GO:0005634">
    <property type="term" value="C:nucleus"/>
    <property type="evidence" value="ECO:0007669"/>
    <property type="project" value="UniProtKB-SubCell"/>
</dbReference>
<proteinExistence type="predicted"/>
<dbReference type="GO" id="GO:0006351">
    <property type="term" value="P:DNA-templated transcription"/>
    <property type="evidence" value="ECO:0007669"/>
    <property type="project" value="InterPro"/>
</dbReference>
<dbReference type="PROSITE" id="PS50048">
    <property type="entry name" value="ZN2_CY6_FUNGAL_2"/>
    <property type="match status" value="1"/>
</dbReference>
<dbReference type="CDD" id="cd12148">
    <property type="entry name" value="fungal_TF_MHR"/>
    <property type="match status" value="1"/>
</dbReference>
<dbReference type="PANTHER" id="PTHR31845">
    <property type="entry name" value="FINGER DOMAIN PROTEIN, PUTATIVE-RELATED"/>
    <property type="match status" value="1"/>
</dbReference>
<dbReference type="GO" id="GO:0000976">
    <property type="term" value="F:transcription cis-regulatory region binding"/>
    <property type="evidence" value="ECO:0007669"/>
    <property type="project" value="TreeGrafter"/>
</dbReference>
<feature type="region of interest" description="Disordered" evidence="7">
    <location>
        <begin position="1"/>
        <end position="231"/>
    </location>
</feature>
<dbReference type="PANTHER" id="PTHR31845:SF19">
    <property type="entry name" value="TRANSCRIPTION FACTOR DOMAIN-CONTAINING PROTEIN"/>
    <property type="match status" value="1"/>
</dbReference>
<dbReference type="PROSITE" id="PS00463">
    <property type="entry name" value="ZN2_CY6_FUNGAL_1"/>
    <property type="match status" value="1"/>
</dbReference>
<feature type="compositionally biased region" description="Polar residues" evidence="7">
    <location>
        <begin position="427"/>
        <end position="446"/>
    </location>
</feature>
<evidence type="ECO:0000256" key="5">
    <source>
        <dbReference type="ARBA" id="ARBA00023163"/>
    </source>
</evidence>
<dbReference type="Proteomes" id="UP000298030">
    <property type="component" value="Unassembled WGS sequence"/>
</dbReference>
<gene>
    <name evidence="9" type="ORF">FA13DRAFT_1494255</name>
</gene>
<dbReference type="SUPFAM" id="SSF57701">
    <property type="entry name" value="Zn2/Cys6 DNA-binding domain"/>
    <property type="match status" value="1"/>
</dbReference>
<dbReference type="SMART" id="SM00066">
    <property type="entry name" value="GAL4"/>
    <property type="match status" value="1"/>
</dbReference>
<dbReference type="OrthoDB" id="39175at2759"/>
<feature type="compositionally biased region" description="Basic and acidic residues" evidence="7">
    <location>
        <begin position="213"/>
        <end position="227"/>
    </location>
</feature>
<dbReference type="EMBL" id="QPFP01000009">
    <property type="protein sequence ID" value="TEB34637.1"/>
    <property type="molecule type" value="Genomic_DNA"/>
</dbReference>
<reference evidence="9 10" key="1">
    <citation type="journal article" date="2019" name="Nat. Ecol. Evol.">
        <title>Megaphylogeny resolves global patterns of mushroom evolution.</title>
        <authorList>
            <person name="Varga T."/>
            <person name="Krizsan K."/>
            <person name="Foldi C."/>
            <person name="Dima B."/>
            <person name="Sanchez-Garcia M."/>
            <person name="Sanchez-Ramirez S."/>
            <person name="Szollosi G.J."/>
            <person name="Szarkandi J.G."/>
            <person name="Papp V."/>
            <person name="Albert L."/>
            <person name="Andreopoulos W."/>
            <person name="Angelini C."/>
            <person name="Antonin V."/>
            <person name="Barry K.W."/>
            <person name="Bougher N.L."/>
            <person name="Buchanan P."/>
            <person name="Buyck B."/>
            <person name="Bense V."/>
            <person name="Catcheside P."/>
            <person name="Chovatia M."/>
            <person name="Cooper J."/>
            <person name="Damon W."/>
            <person name="Desjardin D."/>
            <person name="Finy P."/>
            <person name="Geml J."/>
            <person name="Haridas S."/>
            <person name="Hughes K."/>
            <person name="Justo A."/>
            <person name="Karasinski D."/>
            <person name="Kautmanova I."/>
            <person name="Kiss B."/>
            <person name="Kocsube S."/>
            <person name="Kotiranta H."/>
            <person name="LaButti K.M."/>
            <person name="Lechner B.E."/>
            <person name="Liimatainen K."/>
            <person name="Lipzen A."/>
            <person name="Lukacs Z."/>
            <person name="Mihaltcheva S."/>
            <person name="Morgado L.N."/>
            <person name="Niskanen T."/>
            <person name="Noordeloos M.E."/>
            <person name="Ohm R.A."/>
            <person name="Ortiz-Santana B."/>
            <person name="Ovrebo C."/>
            <person name="Racz N."/>
            <person name="Riley R."/>
            <person name="Savchenko A."/>
            <person name="Shiryaev A."/>
            <person name="Soop K."/>
            <person name="Spirin V."/>
            <person name="Szebenyi C."/>
            <person name="Tomsovsky M."/>
            <person name="Tulloss R.E."/>
            <person name="Uehling J."/>
            <person name="Grigoriev I.V."/>
            <person name="Vagvolgyi C."/>
            <person name="Papp T."/>
            <person name="Martin F.M."/>
            <person name="Miettinen O."/>
            <person name="Hibbett D.S."/>
            <person name="Nagy L.G."/>
        </authorList>
    </citation>
    <scope>NUCLEOTIDE SEQUENCE [LARGE SCALE GENOMIC DNA]</scope>
    <source>
        <strain evidence="9 10">FP101781</strain>
    </source>
</reference>
<evidence type="ECO:0000256" key="1">
    <source>
        <dbReference type="ARBA" id="ARBA00004123"/>
    </source>
</evidence>
<name>A0A4Y7TKB2_COPMI</name>
<dbReference type="GO" id="GO:0008270">
    <property type="term" value="F:zinc ion binding"/>
    <property type="evidence" value="ECO:0007669"/>
    <property type="project" value="InterPro"/>
</dbReference>
<feature type="compositionally biased region" description="Low complexity" evidence="7">
    <location>
        <begin position="32"/>
        <end position="50"/>
    </location>
</feature>
<evidence type="ECO:0000259" key="8">
    <source>
        <dbReference type="PROSITE" id="PS50048"/>
    </source>
</evidence>
<keyword evidence="10" id="KW-1185">Reference proteome</keyword>
<comment type="subcellular location">
    <subcellularLocation>
        <location evidence="1">Nucleus</location>
    </subcellularLocation>
</comment>
<dbReference type="InterPro" id="IPR007219">
    <property type="entry name" value="XnlR_reg_dom"/>
</dbReference>
<feature type="region of interest" description="Disordered" evidence="7">
    <location>
        <begin position="301"/>
        <end position="325"/>
    </location>
</feature>
<dbReference type="InterPro" id="IPR001138">
    <property type="entry name" value="Zn2Cys6_DnaBD"/>
</dbReference>
<dbReference type="InterPro" id="IPR051089">
    <property type="entry name" value="prtT"/>
</dbReference>
<keyword evidence="2" id="KW-0479">Metal-binding</keyword>
<dbReference type="Gene3D" id="4.10.240.10">
    <property type="entry name" value="Zn(2)-C6 fungal-type DNA-binding domain"/>
    <property type="match status" value="1"/>
</dbReference>
<evidence type="ECO:0000256" key="2">
    <source>
        <dbReference type="ARBA" id="ARBA00022723"/>
    </source>
</evidence>
<organism evidence="9 10">
    <name type="scientific">Coprinellus micaceus</name>
    <name type="common">Glistening ink-cap mushroom</name>
    <name type="synonym">Coprinus micaceus</name>
    <dbReference type="NCBI Taxonomy" id="71717"/>
    <lineage>
        <taxon>Eukaryota</taxon>
        <taxon>Fungi</taxon>
        <taxon>Dikarya</taxon>
        <taxon>Basidiomycota</taxon>
        <taxon>Agaricomycotina</taxon>
        <taxon>Agaricomycetes</taxon>
        <taxon>Agaricomycetidae</taxon>
        <taxon>Agaricales</taxon>
        <taxon>Agaricineae</taxon>
        <taxon>Psathyrellaceae</taxon>
        <taxon>Coprinellus</taxon>
    </lineage>
</organism>
<dbReference type="GO" id="GO:0000981">
    <property type="term" value="F:DNA-binding transcription factor activity, RNA polymerase II-specific"/>
    <property type="evidence" value="ECO:0007669"/>
    <property type="project" value="InterPro"/>
</dbReference>
<accession>A0A4Y7TKB2</accession>
<feature type="compositionally biased region" description="Polar residues" evidence="7">
    <location>
        <begin position="952"/>
        <end position="967"/>
    </location>
</feature>
<keyword evidence="4" id="KW-0238">DNA-binding</keyword>
<feature type="compositionally biased region" description="Polar residues" evidence="7">
    <location>
        <begin position="149"/>
        <end position="166"/>
    </location>
</feature>
<comment type="caution">
    <text evidence="9">The sequence shown here is derived from an EMBL/GenBank/DDBJ whole genome shotgun (WGS) entry which is preliminary data.</text>
</comment>
<dbReference type="Pfam" id="PF04082">
    <property type="entry name" value="Fungal_trans"/>
    <property type="match status" value="1"/>
</dbReference>
<sequence>MSNPYSNQQWGPMLYGQQNTQIDPNFIPDGYRGQPQQQGQPQRKQQQQQPASYPTPYHYPQQQAPSAAIPDSTSSLQGALQSNQATSHSRSSSYNSSFSPPNSATFGTHNGGGYGLGNTPVNQTSSYPSSSPGFNFGPTNLPAPLSMTGPDSSIGSGAFLTTSPRQDSYGILNAPRPNQSGLYQPNATPSTLGPSPHSAKRPRPNDDPGAEDLDAKADPSADKDANKNKPARACARCKNLKVRCEAKTENEPCKRCLNGGHECFIPGRKIRRVPPKREHLINQIQSQAKEIERLMQELENAGKAEGSTRQTTPASPSHSPAAGYASLNADALPSSSIKRSTAATNKAIEDWIAKTRENMQELSYICVSGAGVPESFIVEDYLGDSDSSGDDEFADAPEELEGVGDEEFHLAVQDPDGGRYTGPTQTIRHKVSSSSMGTQRSQGTSNGRKKHGAAERKPANLPVEASPFGLFGSLSLKSRVRSRPGSEVDEEEDNRAGIANQDFFRPSEATLVRQMPDIQHQAPPILTKGLITPAEAETLFGIFYAEMNLSVSLLDPVLYDAKRTFWRSPFLFTVICAISSRFYEDRPELYPMAMQYAQHAAGNALITGTKNVDMCAAYILLSLYPMPVKRWAQQRSWLYLGLAIRIATDLNLHLPVTAKPKNENHAREMLNRTRIWLNCFNLDRSTGSQYGKPPTISNMDYTAVHSEDWWNSSLHNMKNFDIHIAAYNAELRLMSDFVGKIYSDPEHPTGLNKDVDFEALATETDEALQRLKAKWFSLLDFSTDDPQNCFRNGLLSLAYSYARLAALSYGFQHAFGRNNGQDENPFLMRCLSAATDVVNALTKDVPRTLRHYFRHGPEAQSVFATFASAFLVKLLQPKFASYLRQEQRIEIRNLVQRVIDLLSEVALDDKHGPKLYSRFLTNLLAQPLAKLDPSAPDAPAPPPRSRTRKQKPAQTSHDSMDSIESTGSAAFSHSSPAASSPSPPPAESVASFDNFRPAGGIDPYAPDDGAAYVMNPSAMDNNIDMLFKPELPFDNDIVRSFQDLNDPSGWQDIPMPGAYSLLIAGDG</sequence>
<dbReference type="STRING" id="71717.A0A4Y7TKB2"/>
<keyword evidence="5" id="KW-0804">Transcription</keyword>
<dbReference type="CDD" id="cd00067">
    <property type="entry name" value="GAL4"/>
    <property type="match status" value="1"/>
</dbReference>
<feature type="compositionally biased region" description="Polar residues" evidence="7">
    <location>
        <begin position="1"/>
        <end position="23"/>
    </location>
</feature>